<keyword evidence="3" id="KW-0813">Transport</keyword>
<proteinExistence type="inferred from homology"/>
<keyword evidence="7 8" id="KW-0472">Membrane</keyword>
<evidence type="ECO:0000256" key="6">
    <source>
        <dbReference type="ARBA" id="ARBA00022989"/>
    </source>
</evidence>
<name>A0ABV8AWX1_9BACI</name>
<evidence type="ECO:0000313" key="10">
    <source>
        <dbReference type="Proteomes" id="UP001595752"/>
    </source>
</evidence>
<feature type="transmembrane region" description="Helical" evidence="8">
    <location>
        <begin position="44"/>
        <end position="63"/>
    </location>
</feature>
<evidence type="ECO:0000256" key="2">
    <source>
        <dbReference type="ARBA" id="ARBA00007998"/>
    </source>
</evidence>
<feature type="transmembrane region" description="Helical" evidence="8">
    <location>
        <begin position="115"/>
        <end position="137"/>
    </location>
</feature>
<feature type="transmembrane region" description="Helical" evidence="8">
    <location>
        <begin position="305"/>
        <end position="322"/>
    </location>
</feature>
<feature type="transmembrane region" description="Helical" evidence="8">
    <location>
        <begin position="149"/>
        <end position="172"/>
    </location>
</feature>
<dbReference type="NCBIfam" id="TIGR00912">
    <property type="entry name" value="2A0309"/>
    <property type="match status" value="1"/>
</dbReference>
<dbReference type="PANTHER" id="PTHR34975">
    <property type="entry name" value="SPORE GERMINATION PROTEIN A2"/>
    <property type="match status" value="1"/>
</dbReference>
<feature type="transmembrane region" description="Helical" evidence="8">
    <location>
        <begin position="84"/>
        <end position="109"/>
    </location>
</feature>
<keyword evidence="6 8" id="KW-1133">Transmembrane helix</keyword>
<evidence type="ECO:0000256" key="4">
    <source>
        <dbReference type="ARBA" id="ARBA00022544"/>
    </source>
</evidence>
<reference evidence="10" key="1">
    <citation type="journal article" date="2019" name="Int. J. Syst. Evol. Microbiol.">
        <title>The Global Catalogue of Microorganisms (GCM) 10K type strain sequencing project: providing services to taxonomists for standard genome sequencing and annotation.</title>
        <authorList>
            <consortium name="The Broad Institute Genomics Platform"/>
            <consortium name="The Broad Institute Genome Sequencing Center for Infectious Disease"/>
            <person name="Wu L."/>
            <person name="Ma J."/>
        </authorList>
    </citation>
    <scope>NUCLEOTIDE SEQUENCE [LARGE SCALE GENOMIC DNA]</scope>
    <source>
        <strain evidence="10">CCUG 61889</strain>
    </source>
</reference>
<feature type="transmembrane region" description="Helical" evidence="8">
    <location>
        <begin position="9"/>
        <end position="32"/>
    </location>
</feature>
<feature type="transmembrane region" description="Helical" evidence="8">
    <location>
        <begin position="271"/>
        <end position="293"/>
    </location>
</feature>
<gene>
    <name evidence="9" type="ORF">ACFOU2_02625</name>
</gene>
<comment type="similarity">
    <text evidence="2">Belongs to the amino acid-polyamine-organocation (APC) superfamily. Spore germination protein (SGP) (TC 2.A.3.9) family.</text>
</comment>
<dbReference type="Proteomes" id="UP001595752">
    <property type="component" value="Unassembled WGS sequence"/>
</dbReference>
<feature type="transmembrane region" description="Helical" evidence="8">
    <location>
        <begin position="334"/>
        <end position="356"/>
    </location>
</feature>
<comment type="caution">
    <text evidence="9">The sequence shown here is derived from an EMBL/GenBank/DDBJ whole genome shotgun (WGS) entry which is preliminary data.</text>
</comment>
<protein>
    <submittedName>
        <fullName evidence="9">GerAB/ArcD/ProY family transporter</fullName>
    </submittedName>
</protein>
<keyword evidence="4" id="KW-0309">Germination</keyword>
<keyword evidence="10" id="KW-1185">Reference proteome</keyword>
<evidence type="ECO:0000256" key="5">
    <source>
        <dbReference type="ARBA" id="ARBA00022692"/>
    </source>
</evidence>
<evidence type="ECO:0000256" key="3">
    <source>
        <dbReference type="ARBA" id="ARBA00022448"/>
    </source>
</evidence>
<dbReference type="RefSeq" id="WP_377911945.1">
    <property type="nucleotide sequence ID" value="NZ_JBHRZT010000016.1"/>
</dbReference>
<dbReference type="PANTHER" id="PTHR34975:SF2">
    <property type="entry name" value="SPORE GERMINATION PROTEIN A2"/>
    <property type="match status" value="1"/>
</dbReference>
<dbReference type="Gene3D" id="1.20.1740.10">
    <property type="entry name" value="Amino acid/polyamine transporter I"/>
    <property type="match status" value="1"/>
</dbReference>
<accession>A0ABV8AWX1</accession>
<evidence type="ECO:0000313" key="9">
    <source>
        <dbReference type="EMBL" id="MFC3882453.1"/>
    </source>
</evidence>
<dbReference type="InterPro" id="IPR004761">
    <property type="entry name" value="Spore_GerAB"/>
</dbReference>
<dbReference type="Pfam" id="PF03845">
    <property type="entry name" value="Spore_permease"/>
    <property type="match status" value="1"/>
</dbReference>
<comment type="subcellular location">
    <subcellularLocation>
        <location evidence="1">Membrane</location>
        <topology evidence="1">Multi-pass membrane protein</topology>
    </subcellularLocation>
</comment>
<evidence type="ECO:0000256" key="1">
    <source>
        <dbReference type="ARBA" id="ARBA00004141"/>
    </source>
</evidence>
<organism evidence="9 10">
    <name type="scientific">Bacillus songklensis</name>
    <dbReference type="NCBI Taxonomy" id="1069116"/>
    <lineage>
        <taxon>Bacteria</taxon>
        <taxon>Bacillati</taxon>
        <taxon>Bacillota</taxon>
        <taxon>Bacilli</taxon>
        <taxon>Bacillales</taxon>
        <taxon>Bacillaceae</taxon>
        <taxon>Bacillus</taxon>
    </lineage>
</organism>
<evidence type="ECO:0000256" key="7">
    <source>
        <dbReference type="ARBA" id="ARBA00023136"/>
    </source>
</evidence>
<dbReference type="EMBL" id="JBHRZT010000016">
    <property type="protein sequence ID" value="MFC3882453.1"/>
    <property type="molecule type" value="Genomic_DNA"/>
</dbReference>
<keyword evidence="5 8" id="KW-0812">Transmembrane</keyword>
<feature type="transmembrane region" description="Helical" evidence="8">
    <location>
        <begin position="192"/>
        <end position="210"/>
    </location>
</feature>
<sequence>MHTLTDERFLVSPFFVFFLIYSNIIGVGVMSFQRDIIEGAGYDAWISVLLSGISIHVLVWMIYRILTIANNDIIYIHQFCFGKWIGGLLNVFIIIYFLVVALIVFRVYIEAVQVGMFPLMKTWQISLIFLFLLYYIVSSGFRVITGVCFWGTVIPFVFLFPLLFFSLEFAHFNHLLPLFNHSVKEILGSSKTMVFQFLGFETLLMFYPFIKNPEKSKKWAHFGVLFTIFLYLFITIITFVFFNEEHLKHTIWPTLTLLKIAEMPFIERVEYIVVSLWFFVVLPHISQHLWAVCRGLKKLVNIKQRISLFICLFLFFLFSNVLESHKQIERLADLYSSVGFYFIYVYVPFLFLTINIKQKLTK</sequence>
<evidence type="ECO:0000256" key="8">
    <source>
        <dbReference type="SAM" id="Phobius"/>
    </source>
</evidence>
<feature type="transmembrane region" description="Helical" evidence="8">
    <location>
        <begin position="222"/>
        <end position="242"/>
    </location>
</feature>